<reference evidence="7 8" key="1">
    <citation type="submission" date="2023-08" db="EMBL/GenBank/DDBJ databases">
        <title>Alcaligenaceae gen. nov., a novel taxon isolated from the sludge of Yixing Pesticide Factory.</title>
        <authorList>
            <person name="Ruan L."/>
        </authorList>
    </citation>
    <scope>NUCLEOTIDE SEQUENCE [LARGE SCALE GENOMIC DNA]</scope>
    <source>
        <strain evidence="7 8">LG-2</strain>
    </source>
</reference>
<evidence type="ECO:0000313" key="7">
    <source>
        <dbReference type="EMBL" id="MDR4125941.1"/>
    </source>
</evidence>
<dbReference type="RefSeq" id="WP_347286987.1">
    <property type="nucleotide sequence ID" value="NZ_JAUZQE010000015.1"/>
</dbReference>
<sequence>MQSLWMLLASLMFAAMGACVKLASDLQASLAQIVLFRGAPSVLLLLLWALATRRSLRPKSWRLHIARNVTGVCSMWLGFFAISVLPLATAVSLNYTSPLFIAGWMLLRDWKQRDIVRTIAVLAGFAGVLAILRPSIGEDQLVGVIVGLIAGACAALAMMQVRSLGRIGEPEWRTVLFFSCFVCFTGGVGLAYQGWPMLDLAGWLTLVGVGLFGLVGQLALTRAFGLGSALLTAALQYTTIIFSALIALVIWEDMPDWMAWSGMALIVASGLLSTWRTYSETRIMQGQTVAATANAGAEAPDEGRRV</sequence>
<feature type="transmembrane region" description="Helical" evidence="5">
    <location>
        <begin position="201"/>
        <end position="220"/>
    </location>
</feature>
<dbReference type="PANTHER" id="PTHR22911:SF6">
    <property type="entry name" value="SOLUTE CARRIER FAMILY 35 MEMBER G1"/>
    <property type="match status" value="1"/>
</dbReference>
<evidence type="ECO:0000256" key="3">
    <source>
        <dbReference type="ARBA" id="ARBA00022989"/>
    </source>
</evidence>
<evidence type="ECO:0000256" key="2">
    <source>
        <dbReference type="ARBA" id="ARBA00022692"/>
    </source>
</evidence>
<comment type="caution">
    <text evidence="7">The sequence shown here is derived from an EMBL/GenBank/DDBJ whole genome shotgun (WGS) entry which is preliminary data.</text>
</comment>
<evidence type="ECO:0000259" key="6">
    <source>
        <dbReference type="Pfam" id="PF00892"/>
    </source>
</evidence>
<feature type="transmembrane region" description="Helical" evidence="5">
    <location>
        <begin position="229"/>
        <end position="251"/>
    </location>
</feature>
<feature type="domain" description="EamA" evidence="6">
    <location>
        <begin position="4"/>
        <end position="132"/>
    </location>
</feature>
<feature type="domain" description="EamA" evidence="6">
    <location>
        <begin position="142"/>
        <end position="273"/>
    </location>
</feature>
<dbReference type="InterPro" id="IPR000620">
    <property type="entry name" value="EamA_dom"/>
</dbReference>
<proteinExistence type="predicted"/>
<feature type="transmembrane region" description="Helical" evidence="5">
    <location>
        <begin position="142"/>
        <end position="162"/>
    </location>
</feature>
<evidence type="ECO:0000313" key="8">
    <source>
        <dbReference type="Proteomes" id="UP001232156"/>
    </source>
</evidence>
<dbReference type="PANTHER" id="PTHR22911">
    <property type="entry name" value="ACYL-MALONYL CONDENSING ENZYME-RELATED"/>
    <property type="match status" value="1"/>
</dbReference>
<dbReference type="SUPFAM" id="SSF103481">
    <property type="entry name" value="Multidrug resistance efflux transporter EmrE"/>
    <property type="match status" value="2"/>
</dbReference>
<name>A0ABU1D680_9BURK</name>
<keyword evidence="4 5" id="KW-0472">Membrane</keyword>
<keyword evidence="8" id="KW-1185">Reference proteome</keyword>
<dbReference type="Pfam" id="PF00892">
    <property type="entry name" value="EamA"/>
    <property type="match status" value="2"/>
</dbReference>
<protein>
    <submittedName>
        <fullName evidence="7">DMT family transporter</fullName>
    </submittedName>
</protein>
<organism evidence="7 8">
    <name type="scientific">Yanghanlia caeni</name>
    <dbReference type="NCBI Taxonomy" id="3064283"/>
    <lineage>
        <taxon>Bacteria</taxon>
        <taxon>Pseudomonadati</taxon>
        <taxon>Pseudomonadota</taxon>
        <taxon>Betaproteobacteria</taxon>
        <taxon>Burkholderiales</taxon>
        <taxon>Alcaligenaceae</taxon>
        <taxon>Yanghanlia</taxon>
    </lineage>
</organism>
<evidence type="ECO:0000256" key="1">
    <source>
        <dbReference type="ARBA" id="ARBA00004141"/>
    </source>
</evidence>
<dbReference type="InterPro" id="IPR037185">
    <property type="entry name" value="EmrE-like"/>
</dbReference>
<dbReference type="EMBL" id="JAUZQE010000015">
    <property type="protein sequence ID" value="MDR4125941.1"/>
    <property type="molecule type" value="Genomic_DNA"/>
</dbReference>
<evidence type="ECO:0000256" key="5">
    <source>
        <dbReference type="SAM" id="Phobius"/>
    </source>
</evidence>
<feature type="transmembrane region" description="Helical" evidence="5">
    <location>
        <begin position="257"/>
        <end position="275"/>
    </location>
</feature>
<dbReference type="Proteomes" id="UP001232156">
    <property type="component" value="Unassembled WGS sequence"/>
</dbReference>
<comment type="subcellular location">
    <subcellularLocation>
        <location evidence="1">Membrane</location>
        <topology evidence="1">Multi-pass membrane protein</topology>
    </subcellularLocation>
</comment>
<accession>A0ABU1D680</accession>
<keyword evidence="3 5" id="KW-1133">Transmembrane helix</keyword>
<feature type="transmembrane region" description="Helical" evidence="5">
    <location>
        <begin position="119"/>
        <end position="136"/>
    </location>
</feature>
<gene>
    <name evidence="7" type="ORF">Q8947_08085</name>
</gene>
<evidence type="ECO:0000256" key="4">
    <source>
        <dbReference type="ARBA" id="ARBA00023136"/>
    </source>
</evidence>
<keyword evidence="2 5" id="KW-0812">Transmembrane</keyword>
<feature type="transmembrane region" description="Helical" evidence="5">
    <location>
        <begin position="33"/>
        <end position="51"/>
    </location>
</feature>
<feature type="transmembrane region" description="Helical" evidence="5">
    <location>
        <begin position="174"/>
        <end position="195"/>
    </location>
</feature>